<dbReference type="Proteomes" id="UP000554482">
    <property type="component" value="Unassembled WGS sequence"/>
</dbReference>
<keyword evidence="2" id="KW-1185">Reference proteome</keyword>
<gene>
    <name evidence="1" type="ORF">FRX31_024801</name>
</gene>
<comment type="caution">
    <text evidence="1">The sequence shown here is derived from an EMBL/GenBank/DDBJ whole genome shotgun (WGS) entry which is preliminary data.</text>
</comment>
<sequence>MLGISDEQLADEFQTRPFLVVRKAANRMLGMLHFDFSGNVDHQPMQRDAQNNDHPLESLENSLIVGCFDFDRSGKHELVGTHQKSVVLSESKIYE</sequence>
<evidence type="ECO:0000313" key="2">
    <source>
        <dbReference type="Proteomes" id="UP000554482"/>
    </source>
</evidence>
<accession>A0A7J6VMP9</accession>
<proteinExistence type="predicted"/>
<organism evidence="1 2">
    <name type="scientific">Thalictrum thalictroides</name>
    <name type="common">Rue-anemone</name>
    <name type="synonym">Anemone thalictroides</name>
    <dbReference type="NCBI Taxonomy" id="46969"/>
    <lineage>
        <taxon>Eukaryota</taxon>
        <taxon>Viridiplantae</taxon>
        <taxon>Streptophyta</taxon>
        <taxon>Embryophyta</taxon>
        <taxon>Tracheophyta</taxon>
        <taxon>Spermatophyta</taxon>
        <taxon>Magnoliopsida</taxon>
        <taxon>Ranunculales</taxon>
        <taxon>Ranunculaceae</taxon>
        <taxon>Thalictroideae</taxon>
        <taxon>Thalictrum</taxon>
    </lineage>
</organism>
<feature type="non-terminal residue" evidence="1">
    <location>
        <position position="1"/>
    </location>
</feature>
<dbReference type="AlphaFoldDB" id="A0A7J6VMP9"/>
<name>A0A7J6VMP9_THATH</name>
<reference evidence="1 2" key="1">
    <citation type="submission" date="2020-06" db="EMBL/GenBank/DDBJ databases">
        <title>Transcriptomic and genomic resources for Thalictrum thalictroides and T. hernandezii: Facilitating candidate gene discovery in an emerging model plant lineage.</title>
        <authorList>
            <person name="Arias T."/>
            <person name="Riano-Pachon D.M."/>
            <person name="Di Stilio V.S."/>
        </authorList>
    </citation>
    <scope>NUCLEOTIDE SEQUENCE [LARGE SCALE GENOMIC DNA]</scope>
    <source>
        <strain evidence="2">cv. WT478/WT964</strain>
        <tissue evidence="1">Leaves</tissue>
    </source>
</reference>
<evidence type="ECO:0000313" key="1">
    <source>
        <dbReference type="EMBL" id="KAF5185612.1"/>
    </source>
</evidence>
<dbReference type="EMBL" id="JABWDY010030444">
    <property type="protein sequence ID" value="KAF5185612.1"/>
    <property type="molecule type" value="Genomic_DNA"/>
</dbReference>
<protein>
    <submittedName>
        <fullName evidence="1">Uncharacterized protein</fullName>
    </submittedName>
</protein>